<evidence type="ECO:0000256" key="1">
    <source>
        <dbReference type="ARBA" id="ARBA00022669"/>
    </source>
</evidence>
<dbReference type="SUPFAM" id="SSF57016">
    <property type="entry name" value="Plant lectins/antimicrobial peptides"/>
    <property type="match status" value="1"/>
</dbReference>
<organism evidence="5 6">
    <name type="scientific">Anaeromyces robustus</name>
    <dbReference type="NCBI Taxonomy" id="1754192"/>
    <lineage>
        <taxon>Eukaryota</taxon>
        <taxon>Fungi</taxon>
        <taxon>Fungi incertae sedis</taxon>
        <taxon>Chytridiomycota</taxon>
        <taxon>Chytridiomycota incertae sedis</taxon>
        <taxon>Neocallimastigomycetes</taxon>
        <taxon>Neocallimastigales</taxon>
        <taxon>Neocallimastigaceae</taxon>
        <taxon>Anaeromyces</taxon>
    </lineage>
</organism>
<dbReference type="Gene3D" id="3.30.60.10">
    <property type="entry name" value="Endochitinase-like"/>
    <property type="match status" value="1"/>
</dbReference>
<dbReference type="OrthoDB" id="1193027at2759"/>
<feature type="disulfide bond" evidence="2">
    <location>
        <begin position="357"/>
        <end position="369"/>
    </location>
</feature>
<reference evidence="5 6" key="2">
    <citation type="submission" date="2016-08" db="EMBL/GenBank/DDBJ databases">
        <title>Pervasive Adenine N6-methylation of Active Genes in Fungi.</title>
        <authorList>
            <consortium name="DOE Joint Genome Institute"/>
            <person name="Mondo S.J."/>
            <person name="Dannebaum R.O."/>
            <person name="Kuo R.C."/>
            <person name="Labutti K."/>
            <person name="Haridas S."/>
            <person name="Kuo A."/>
            <person name="Salamov A."/>
            <person name="Ahrendt S.R."/>
            <person name="Lipzen A."/>
            <person name="Sullivan W."/>
            <person name="Andreopoulos W.B."/>
            <person name="Clum A."/>
            <person name="Lindquist E."/>
            <person name="Daum C."/>
            <person name="Ramamoorthy G.K."/>
            <person name="Gryganskyi A."/>
            <person name="Culley D."/>
            <person name="Magnuson J.K."/>
            <person name="James T.Y."/>
            <person name="O'Malley M.A."/>
            <person name="Stajich J.E."/>
            <person name="Spatafora J.W."/>
            <person name="Visel A."/>
            <person name="Grigoriev I.V."/>
        </authorList>
    </citation>
    <scope>NUCLEOTIDE SEQUENCE [LARGE SCALE GENOMIC DNA]</scope>
    <source>
        <strain evidence="5 6">S4</strain>
    </source>
</reference>
<feature type="disulfide bond" evidence="2">
    <location>
        <begin position="362"/>
        <end position="376"/>
    </location>
</feature>
<feature type="domain" description="Chitin-binding type-1" evidence="4">
    <location>
        <begin position="344"/>
        <end position="388"/>
    </location>
</feature>
<comment type="caution">
    <text evidence="5">The sequence shown here is derived from an EMBL/GenBank/DDBJ whole genome shotgun (WGS) entry which is preliminary data.</text>
</comment>
<feature type="signal peptide" evidence="3">
    <location>
        <begin position="1"/>
        <end position="19"/>
    </location>
</feature>
<evidence type="ECO:0000256" key="3">
    <source>
        <dbReference type="SAM" id="SignalP"/>
    </source>
</evidence>
<dbReference type="CDD" id="cd11618">
    <property type="entry name" value="ChtBD1_1"/>
    <property type="match status" value="1"/>
</dbReference>
<dbReference type="InterPro" id="IPR036861">
    <property type="entry name" value="Endochitinase-like_sf"/>
</dbReference>
<name>A0A1Y1WXJ6_9FUNG</name>
<reference evidence="5 6" key="1">
    <citation type="submission" date="2016-08" db="EMBL/GenBank/DDBJ databases">
        <title>A Parts List for Fungal Cellulosomes Revealed by Comparative Genomics.</title>
        <authorList>
            <consortium name="DOE Joint Genome Institute"/>
            <person name="Haitjema C.H."/>
            <person name="Gilmore S.P."/>
            <person name="Henske J.K."/>
            <person name="Solomon K.V."/>
            <person name="De Groot R."/>
            <person name="Kuo A."/>
            <person name="Mondo S.J."/>
            <person name="Salamov A.A."/>
            <person name="Labutti K."/>
            <person name="Zhao Z."/>
            <person name="Chiniquy J."/>
            <person name="Barry K."/>
            <person name="Brewer H.M."/>
            <person name="Purvine S.O."/>
            <person name="Wright A.T."/>
            <person name="Boxma B."/>
            <person name="Van Alen T."/>
            <person name="Hackstein J.H."/>
            <person name="Baker S.E."/>
            <person name="Grigoriev I.V."/>
            <person name="O'Malley M.A."/>
        </authorList>
    </citation>
    <scope>NUCLEOTIDE SEQUENCE [LARGE SCALE GENOMIC DNA]</scope>
    <source>
        <strain evidence="5 6">S4</strain>
    </source>
</reference>
<comment type="caution">
    <text evidence="2">Lacks conserved residue(s) required for the propagation of feature annotation.</text>
</comment>
<dbReference type="InterPro" id="IPR018371">
    <property type="entry name" value="Chitin-binding_1_CS"/>
</dbReference>
<dbReference type="EMBL" id="MCFG01000216">
    <property type="protein sequence ID" value="ORX78277.1"/>
    <property type="molecule type" value="Genomic_DNA"/>
</dbReference>
<sequence length="388" mass="44290">MRKAILILSFVSLFSLNSGNVIPENNYENNYGNNNLGYNNYRSRTENRIPRFGSRFGNSRSKFYPSQNYQNQNYQNQNYQNQNYQNTNPYPTQNTDYQNGNNFQNKNVYNANVNNNDDETIYDGTVFQDVEDDFDTVVTNYDSTPEFNDKTKDKKKAGTASIDYDDIEVTKDVGEEYDTVTNGLVGMEDGKTIEGTDCTKQNYCSYWMKQDVVFKYNGVDCYVQSAHSGPSDYLGIKGDYREYRIDINGILKCKLAGKMVDNIQFFHVSGEIKDSIDVINKANDKLVEKRNKTNFVKPRDTTKSYTLSNNQLKFTMTLSSSANVWTTRLSAPSIRSDIVIGEKNGRCGKINNLLYFCKNGTCCSKYGYCGRNDNYCKSGCQSNFSICS</sequence>
<protein>
    <recommendedName>
        <fullName evidence="4">Chitin-binding type-1 domain-containing protein</fullName>
    </recommendedName>
</protein>
<evidence type="ECO:0000256" key="2">
    <source>
        <dbReference type="PROSITE-ProRule" id="PRU00261"/>
    </source>
</evidence>
<proteinExistence type="predicted"/>
<dbReference type="SMART" id="SM00270">
    <property type="entry name" value="ChtBD1"/>
    <property type="match status" value="1"/>
</dbReference>
<dbReference type="Proteomes" id="UP000193944">
    <property type="component" value="Unassembled WGS sequence"/>
</dbReference>
<evidence type="ECO:0000313" key="5">
    <source>
        <dbReference type="EMBL" id="ORX78277.1"/>
    </source>
</evidence>
<evidence type="ECO:0000259" key="4">
    <source>
        <dbReference type="PROSITE" id="PS50941"/>
    </source>
</evidence>
<keyword evidence="6" id="KW-1185">Reference proteome</keyword>
<dbReference type="PROSITE" id="PS00026">
    <property type="entry name" value="CHIT_BIND_I_1"/>
    <property type="match status" value="1"/>
</dbReference>
<accession>A0A1Y1WXJ6</accession>
<dbReference type="GO" id="GO:0008061">
    <property type="term" value="F:chitin binding"/>
    <property type="evidence" value="ECO:0007669"/>
    <property type="project" value="UniProtKB-UniRule"/>
</dbReference>
<gene>
    <name evidence="5" type="ORF">BCR32DRAFT_328600</name>
</gene>
<evidence type="ECO:0000313" key="6">
    <source>
        <dbReference type="Proteomes" id="UP000193944"/>
    </source>
</evidence>
<feature type="chain" id="PRO_5012282264" description="Chitin-binding type-1 domain-containing protein" evidence="3">
    <location>
        <begin position="20"/>
        <end position="388"/>
    </location>
</feature>
<keyword evidence="1 2" id="KW-0147">Chitin-binding</keyword>
<dbReference type="InterPro" id="IPR001002">
    <property type="entry name" value="Chitin-bd_1"/>
</dbReference>
<dbReference type="AlphaFoldDB" id="A0A1Y1WXJ6"/>
<dbReference type="Pfam" id="PF00187">
    <property type="entry name" value="Chitin_bind_1"/>
    <property type="match status" value="1"/>
</dbReference>
<keyword evidence="3" id="KW-0732">Signal</keyword>
<dbReference type="PROSITE" id="PS50941">
    <property type="entry name" value="CHIT_BIND_I_2"/>
    <property type="match status" value="1"/>
</dbReference>
<keyword evidence="2" id="KW-1015">Disulfide bond</keyword>